<dbReference type="EMBL" id="LWID01000001">
    <property type="protein sequence ID" value="MDG6894306.1"/>
    <property type="molecule type" value="Genomic_DNA"/>
</dbReference>
<gene>
    <name evidence="1" type="ORF">A6A20_01340</name>
</gene>
<sequence length="352" mass="41530">MFKNEIRIYTPFLEDDNINSLISYAKSKNIQREAIQINLDNCSIQRMEQLNEYSTLDDVREMGLYPLYRLLNECPNMLMSALGIKEMPGIYIPKARKAYNLFCKKFWKTSSDDPLATNKEIVENEQVFSFHELSEISKKALGCFYLPYLLIQQIYKSDKTISGAKKFEKYLYGIAYYLDMVSGFEMEIAKYAFWDISEKEIHSLPENIRERRRRIRNNFCKERNSLQAIRVASMNAAMDTYWIRSIGFGTEKKEVLSNGYTISEHWLATNDDKLYVIANDIKPKEKSGQFGYFLETVRESELLAFQYWKDVDLLSDTVLEYRKNKINKFNDKIEDIERAILKIETELKKHID</sequence>
<name>A0A9X4PBI6_9PAST</name>
<keyword evidence="2" id="KW-1185">Reference proteome</keyword>
<dbReference type="RefSeq" id="WP_279571791.1">
    <property type="nucleotide sequence ID" value="NZ_LWID01000001.1"/>
</dbReference>
<protein>
    <submittedName>
        <fullName evidence="1">Uncharacterized protein</fullName>
    </submittedName>
</protein>
<proteinExistence type="predicted"/>
<evidence type="ECO:0000313" key="2">
    <source>
        <dbReference type="Proteomes" id="UP001155500"/>
    </source>
</evidence>
<dbReference type="Proteomes" id="UP001155500">
    <property type="component" value="Unassembled WGS sequence"/>
</dbReference>
<organism evidence="1 2">
    <name type="scientific">Volucribacter amazonae</name>
    <dbReference type="NCBI Taxonomy" id="256731"/>
    <lineage>
        <taxon>Bacteria</taxon>
        <taxon>Pseudomonadati</taxon>
        <taxon>Pseudomonadota</taxon>
        <taxon>Gammaproteobacteria</taxon>
        <taxon>Pasteurellales</taxon>
        <taxon>Pasteurellaceae</taxon>
        <taxon>Volucribacter</taxon>
    </lineage>
</organism>
<evidence type="ECO:0000313" key="1">
    <source>
        <dbReference type="EMBL" id="MDG6894306.1"/>
    </source>
</evidence>
<dbReference type="AlphaFoldDB" id="A0A9X4PBI6"/>
<accession>A0A9X4PBI6</accession>
<reference evidence="1" key="1">
    <citation type="submission" date="2016-03" db="EMBL/GenBank/DDBJ databases">
        <title>Co-evolution between Pasteurellaceae and their hosts.</title>
        <authorList>
            <person name="Hansen M.J."/>
            <person name="Bojesen A.M."/>
            <person name="Planet P."/>
        </authorList>
    </citation>
    <scope>NUCLEOTIDE SEQUENCE</scope>
    <source>
        <strain evidence="1">146/S8/89</strain>
    </source>
</reference>
<comment type="caution">
    <text evidence="1">The sequence shown here is derived from an EMBL/GenBank/DDBJ whole genome shotgun (WGS) entry which is preliminary data.</text>
</comment>